<gene>
    <name evidence="2" type="ORF">A2682_02275</name>
</gene>
<keyword evidence="1" id="KW-1133">Transmembrane helix</keyword>
<keyword evidence="1" id="KW-0472">Membrane</keyword>
<proteinExistence type="predicted"/>
<dbReference type="AlphaFoldDB" id="A0A1G2PP18"/>
<dbReference type="EMBL" id="MHST01000002">
    <property type="protein sequence ID" value="OHA50056.1"/>
    <property type="molecule type" value="Genomic_DNA"/>
</dbReference>
<organism evidence="2 3">
    <name type="scientific">Terrybacteria sp. (strain RIFCSPHIGHO2_01_FULL_58_15)</name>
    <dbReference type="NCBI Taxonomy" id="1802363"/>
    <lineage>
        <taxon>Bacteria</taxon>
        <taxon>Candidatus Terryibacteriota</taxon>
    </lineage>
</organism>
<accession>A0A1G2PP18</accession>
<dbReference type="Proteomes" id="UP000178690">
    <property type="component" value="Unassembled WGS sequence"/>
</dbReference>
<evidence type="ECO:0000313" key="2">
    <source>
        <dbReference type="EMBL" id="OHA50056.1"/>
    </source>
</evidence>
<reference evidence="2 3" key="1">
    <citation type="journal article" date="2016" name="Nat. Commun.">
        <title>Thousands of microbial genomes shed light on interconnected biogeochemical processes in an aquifer system.</title>
        <authorList>
            <person name="Anantharaman K."/>
            <person name="Brown C.T."/>
            <person name="Hug L.A."/>
            <person name="Sharon I."/>
            <person name="Castelle C.J."/>
            <person name="Probst A.J."/>
            <person name="Thomas B.C."/>
            <person name="Singh A."/>
            <person name="Wilkins M.J."/>
            <person name="Karaoz U."/>
            <person name="Brodie E.L."/>
            <person name="Williams K.H."/>
            <person name="Hubbard S.S."/>
            <person name="Banfield J.F."/>
        </authorList>
    </citation>
    <scope>NUCLEOTIDE SEQUENCE [LARGE SCALE GENOMIC DNA]</scope>
    <source>
        <strain evidence="3">RIFCSPHIGHO2_01_FULL_58_15</strain>
    </source>
</reference>
<evidence type="ECO:0000256" key="1">
    <source>
        <dbReference type="SAM" id="Phobius"/>
    </source>
</evidence>
<evidence type="ECO:0000313" key="3">
    <source>
        <dbReference type="Proteomes" id="UP000178690"/>
    </source>
</evidence>
<feature type="transmembrane region" description="Helical" evidence="1">
    <location>
        <begin position="6"/>
        <end position="24"/>
    </location>
</feature>
<protein>
    <submittedName>
        <fullName evidence="2">Uncharacterized protein</fullName>
    </submittedName>
</protein>
<comment type="caution">
    <text evidence="2">The sequence shown here is derived from an EMBL/GenBank/DDBJ whole genome shotgun (WGS) entry which is preliminary data.</text>
</comment>
<name>A0A1G2PP18_TERXR</name>
<sequence length="63" mass="6850">MPMEHVTTLIAFVIVYFGPAIYATRKGMNDAAMLWLALGWLAAIGAAILLEPSMLCGSRLHCQ</sequence>
<keyword evidence="1" id="KW-0812">Transmembrane</keyword>
<feature type="transmembrane region" description="Helical" evidence="1">
    <location>
        <begin position="31"/>
        <end position="50"/>
    </location>
</feature>